<dbReference type="InterPro" id="IPR005804">
    <property type="entry name" value="FA_desaturase_dom"/>
</dbReference>
<dbReference type="InterPro" id="IPR012171">
    <property type="entry name" value="Fatty_acid_desaturase"/>
</dbReference>
<evidence type="ECO:0000313" key="4">
    <source>
        <dbReference type="Proteomes" id="UP001302349"/>
    </source>
</evidence>
<sequence>MISTAFKKELYEAIDQYFEKNGISRYANGQMKAKLAIAGVWWVGSLVLLYSFSTSPSMFVLLYGFHLFSHLFILLNIAHDANHLSIFENERVRKLLRYTFDLCGINSYMWRQLHNQQHHNFINIKGEDDGLVARGLLRYTPHHEHKLIHRFQHFYLFVVYSFFSLDYIFIKDFECFFFPFLNGLKGKKHPRIEYVKLFVFKLAYIGYVLLLPIYFIGVPAGLIIVSFVAWQLVIGLIGATIIQVEHPLRLNEFPLDRDEYDHFIYHVFATTSDHSLNSTVGNWFYGGLHMHVAHHLAPRVCHTHYRELTKLIQPIAEKHGVFYKQNKTIFDAIREHYGHLQNLSLSTK</sequence>
<dbReference type="Pfam" id="PF00487">
    <property type="entry name" value="FA_desaturase"/>
    <property type="match status" value="1"/>
</dbReference>
<proteinExistence type="predicted"/>
<organism evidence="3 4">
    <name type="scientific">Imperialibacter roseus</name>
    <dbReference type="NCBI Taxonomy" id="1324217"/>
    <lineage>
        <taxon>Bacteria</taxon>
        <taxon>Pseudomonadati</taxon>
        <taxon>Bacteroidota</taxon>
        <taxon>Cytophagia</taxon>
        <taxon>Cytophagales</taxon>
        <taxon>Flammeovirgaceae</taxon>
        <taxon>Imperialibacter</taxon>
    </lineage>
</organism>
<dbReference type="PANTHER" id="PTHR19353">
    <property type="entry name" value="FATTY ACID DESATURASE 2"/>
    <property type="match status" value="1"/>
</dbReference>
<feature type="transmembrane region" description="Helical" evidence="1">
    <location>
        <begin position="194"/>
        <end position="216"/>
    </location>
</feature>
<name>A0ABZ0IJ08_9BACT</name>
<feature type="transmembrane region" description="Helical" evidence="1">
    <location>
        <begin position="35"/>
        <end position="52"/>
    </location>
</feature>
<gene>
    <name evidence="3" type="ORF">RT717_15385</name>
</gene>
<protein>
    <submittedName>
        <fullName evidence="3">Fatty acid desaturase</fullName>
        <ecNumber evidence="3">1.14.19.-</ecNumber>
    </submittedName>
</protein>
<evidence type="ECO:0000313" key="3">
    <source>
        <dbReference type="EMBL" id="WOK04463.1"/>
    </source>
</evidence>
<dbReference type="Proteomes" id="UP001302349">
    <property type="component" value="Chromosome"/>
</dbReference>
<dbReference type="EC" id="1.14.19.-" evidence="3"/>
<feature type="transmembrane region" description="Helical" evidence="1">
    <location>
        <begin position="222"/>
        <end position="242"/>
    </location>
</feature>
<accession>A0ABZ0IJ08</accession>
<dbReference type="RefSeq" id="WP_317487273.1">
    <property type="nucleotide sequence ID" value="NZ_CP136051.1"/>
</dbReference>
<dbReference type="GO" id="GO:0016491">
    <property type="term" value="F:oxidoreductase activity"/>
    <property type="evidence" value="ECO:0007669"/>
    <property type="project" value="UniProtKB-KW"/>
</dbReference>
<keyword evidence="1" id="KW-1133">Transmembrane helix</keyword>
<evidence type="ECO:0000256" key="1">
    <source>
        <dbReference type="SAM" id="Phobius"/>
    </source>
</evidence>
<reference evidence="3 4" key="1">
    <citation type="journal article" date="2023" name="Microbiol. Resour. Announc.">
        <title>Complete Genome Sequence of Imperialibacter roseus strain P4T.</title>
        <authorList>
            <person name="Tizabi D.R."/>
            <person name="Bachvaroff T."/>
            <person name="Hill R.T."/>
        </authorList>
    </citation>
    <scope>NUCLEOTIDE SEQUENCE [LARGE SCALE GENOMIC DNA]</scope>
    <source>
        <strain evidence="3 4">P4T</strain>
    </source>
</reference>
<evidence type="ECO:0000259" key="2">
    <source>
        <dbReference type="Pfam" id="PF00487"/>
    </source>
</evidence>
<keyword evidence="3" id="KW-0560">Oxidoreductase</keyword>
<keyword evidence="1" id="KW-0812">Transmembrane</keyword>
<keyword evidence="4" id="KW-1185">Reference proteome</keyword>
<feature type="transmembrane region" description="Helical" evidence="1">
    <location>
        <begin position="58"/>
        <end position="78"/>
    </location>
</feature>
<feature type="domain" description="Fatty acid desaturase" evidence="2">
    <location>
        <begin position="61"/>
        <end position="325"/>
    </location>
</feature>
<dbReference type="EMBL" id="CP136051">
    <property type="protein sequence ID" value="WOK04463.1"/>
    <property type="molecule type" value="Genomic_DNA"/>
</dbReference>
<keyword evidence="1" id="KW-0472">Membrane</keyword>
<dbReference type="PANTHER" id="PTHR19353:SF19">
    <property type="entry name" value="DELTA(5) FATTY ACID DESATURASE C-RELATED"/>
    <property type="match status" value="1"/>
</dbReference>